<dbReference type="PANTHER" id="PTHR28066">
    <property type="entry name" value="37S RIBOSOMAL PROTEIN MRP10, MITOCHONDRIAL"/>
    <property type="match status" value="1"/>
</dbReference>
<dbReference type="Pfam" id="PF16860">
    <property type="entry name" value="CX9C"/>
    <property type="match status" value="1"/>
</dbReference>
<dbReference type="OMA" id="KMNTINH"/>
<dbReference type="GO" id="GO:0005739">
    <property type="term" value="C:mitochondrion"/>
    <property type="evidence" value="ECO:0007669"/>
    <property type="project" value="GOC"/>
</dbReference>
<dbReference type="PANTHER" id="PTHR28066:SF1">
    <property type="entry name" value="SMALL RIBOSOMAL SUBUNIT PROTEIN MS37"/>
    <property type="match status" value="1"/>
</dbReference>
<dbReference type="OrthoDB" id="494426at2759"/>
<dbReference type="InterPro" id="IPR031731">
    <property type="entry name" value="CX9C"/>
</dbReference>
<evidence type="ECO:0000259" key="1">
    <source>
        <dbReference type="Pfam" id="PF16860"/>
    </source>
</evidence>
<reference evidence="3" key="1">
    <citation type="journal article" date="2014" name="Science">
        <title>The coffee genome provides insight into the convergent evolution of caffeine biosynthesis.</title>
        <authorList>
            <person name="Denoeud F."/>
            <person name="Carretero-Paulet L."/>
            <person name="Dereeper A."/>
            <person name="Droc G."/>
            <person name="Guyot R."/>
            <person name="Pietrella M."/>
            <person name="Zheng C."/>
            <person name="Alberti A."/>
            <person name="Anthony F."/>
            <person name="Aprea G."/>
            <person name="Aury J.M."/>
            <person name="Bento P."/>
            <person name="Bernard M."/>
            <person name="Bocs S."/>
            <person name="Campa C."/>
            <person name="Cenci A."/>
            <person name="Combes M.C."/>
            <person name="Crouzillat D."/>
            <person name="Da Silva C."/>
            <person name="Daddiego L."/>
            <person name="De Bellis F."/>
            <person name="Dussert S."/>
            <person name="Garsmeur O."/>
            <person name="Gayraud T."/>
            <person name="Guignon V."/>
            <person name="Jahn K."/>
            <person name="Jamilloux V."/>
            <person name="Joet T."/>
            <person name="Labadie K."/>
            <person name="Lan T."/>
            <person name="Leclercq J."/>
            <person name="Lepelley M."/>
            <person name="Leroy T."/>
            <person name="Li L.T."/>
            <person name="Librado P."/>
            <person name="Lopez L."/>
            <person name="Munoz A."/>
            <person name="Noel B."/>
            <person name="Pallavicini A."/>
            <person name="Perrotta G."/>
            <person name="Poncet V."/>
            <person name="Pot D."/>
            <person name="Priyono X."/>
            <person name="Rigoreau M."/>
            <person name="Rouard M."/>
            <person name="Rozas J."/>
            <person name="Tranchant-Dubreuil C."/>
            <person name="VanBuren R."/>
            <person name="Zhang Q."/>
            <person name="Andrade A.C."/>
            <person name="Argout X."/>
            <person name="Bertrand B."/>
            <person name="de Kochko A."/>
            <person name="Graziosi G."/>
            <person name="Henry R.J."/>
            <person name="Jayarama X."/>
            <person name="Ming R."/>
            <person name="Nagai C."/>
            <person name="Rounsley S."/>
            <person name="Sankoff D."/>
            <person name="Giuliano G."/>
            <person name="Albert V.A."/>
            <person name="Wincker P."/>
            <person name="Lashermes P."/>
        </authorList>
    </citation>
    <scope>NUCLEOTIDE SEQUENCE [LARGE SCALE GENOMIC DNA]</scope>
    <source>
        <strain evidence="3">cv. DH200-94</strain>
    </source>
</reference>
<dbReference type="Gramene" id="CDP09039">
    <property type="protein sequence ID" value="CDP09039"/>
    <property type="gene ID" value="GSCOC_T00028213001"/>
</dbReference>
<dbReference type="Proteomes" id="UP000295252">
    <property type="component" value="Chromosome I"/>
</dbReference>
<dbReference type="SUPFAM" id="SSF47072">
    <property type="entry name" value="Cysteine alpha-hairpin motif"/>
    <property type="match status" value="1"/>
</dbReference>
<dbReference type="STRING" id="49390.A0A068ULC1"/>
<accession>A0A068ULC1</accession>
<dbReference type="PhylomeDB" id="A0A068ULC1"/>
<dbReference type="AlphaFoldDB" id="A0A068ULC1"/>
<dbReference type="GO" id="GO:0032543">
    <property type="term" value="P:mitochondrial translation"/>
    <property type="evidence" value="ECO:0007669"/>
    <property type="project" value="InterPro"/>
</dbReference>
<gene>
    <name evidence="2" type="ORF">GSCOC_T00028213001</name>
</gene>
<dbReference type="GO" id="GO:0003735">
    <property type="term" value="F:structural constituent of ribosome"/>
    <property type="evidence" value="ECO:0007669"/>
    <property type="project" value="InterPro"/>
</dbReference>
<dbReference type="InterPro" id="IPR017264">
    <property type="entry name" value="Ribosomal_mS37_fun"/>
</dbReference>
<feature type="domain" description="IMS import disulfide relay-system CHCH-CHCH-like Cx9C" evidence="1">
    <location>
        <begin position="19"/>
        <end position="56"/>
    </location>
</feature>
<sequence>MGRKAGTLYINPKKFGGLQKPCLKETMTFLNCMALNHNKDDHCERQKKLLSDCMDAQAGKNKKPWGSINYQLQRLMRGRK</sequence>
<proteinExistence type="predicted"/>
<evidence type="ECO:0000313" key="2">
    <source>
        <dbReference type="EMBL" id="CDP09039.1"/>
    </source>
</evidence>
<dbReference type="EMBL" id="HG739120">
    <property type="protein sequence ID" value="CDP09039.1"/>
    <property type="molecule type" value="Genomic_DNA"/>
</dbReference>
<dbReference type="InParanoid" id="A0A068ULC1"/>
<keyword evidence="3" id="KW-1185">Reference proteome</keyword>
<dbReference type="InterPro" id="IPR009069">
    <property type="entry name" value="Cys_alpha_HP_mot_SF"/>
</dbReference>
<dbReference type="FunCoup" id="A0A068ULC1">
    <property type="interactions" value="1065"/>
</dbReference>
<organism evidence="2 3">
    <name type="scientific">Coffea canephora</name>
    <name type="common">Robusta coffee</name>
    <dbReference type="NCBI Taxonomy" id="49390"/>
    <lineage>
        <taxon>Eukaryota</taxon>
        <taxon>Viridiplantae</taxon>
        <taxon>Streptophyta</taxon>
        <taxon>Embryophyta</taxon>
        <taxon>Tracheophyta</taxon>
        <taxon>Spermatophyta</taxon>
        <taxon>Magnoliopsida</taxon>
        <taxon>eudicotyledons</taxon>
        <taxon>Gunneridae</taxon>
        <taxon>Pentapetalae</taxon>
        <taxon>asterids</taxon>
        <taxon>lamiids</taxon>
        <taxon>Gentianales</taxon>
        <taxon>Rubiaceae</taxon>
        <taxon>Ixoroideae</taxon>
        <taxon>Gardenieae complex</taxon>
        <taxon>Bertiereae - Coffeeae clade</taxon>
        <taxon>Coffeeae</taxon>
        <taxon>Coffea</taxon>
    </lineage>
</organism>
<evidence type="ECO:0000313" key="3">
    <source>
        <dbReference type="Proteomes" id="UP000295252"/>
    </source>
</evidence>
<name>A0A068ULC1_COFCA</name>
<protein>
    <recommendedName>
        <fullName evidence="1">IMS import disulfide relay-system CHCH-CHCH-like Cx9C domain-containing protein</fullName>
    </recommendedName>
</protein>